<feature type="coiled-coil region" evidence="3">
    <location>
        <begin position="575"/>
        <end position="750"/>
    </location>
</feature>
<gene>
    <name evidence="6" type="ORF">PPROV_000022200</name>
</gene>
<sequence>MASREDALREWQARRSRQTGAAQPPNAQQTGPATRRATLASKNEVVANAAGGQHPGKQQPTRGNDGRRFSMVPGGFEEATPSKLDNVRARLGHLRRQSLAPGAVAGAATAELESFKENAEPQLAPMVEVQEEGKANQPASATISGAVGMIEDDAFVEECTKALSQKLKPPKVGNEELYESIRSLRTCLKSFMSRKDVFVSQCVTVEQELVSRNDQLSKHVKSLENAKKASESQHAEREQDFKKKLEMAKARSQMTSKDLDERLDRVFEAEKQLEEAEQKLEEQRSTIRDEEREVLMVELQKKFDQADAKSAQLEQKEQEMDATGQRFAELTAERDEVIASMKAVGAEAESLREKCESLTEDLDAVQKRAEHDKISAEEEMTSLKQQHEKSLEEQLQQLTEQKEEEKRQLQLFLAKTHEQRFQAEREEYTKNIKQKQELDMAKVSEEYVSKISQIERESLEETSKKLEAQRRSLTIEFEKEKSEALETQRRQYEDRCASMRRENEEALENKLKAKDASSKHRLATALEEQQRALEYLRETALSEANELAKAEKLASLAKIEADHRIELDQLRTVMEEAATAAKAEHEQNMASAEEAHANTVAELREQHASEIAAAREAQQAELDAVTEKFEGETNTASEEHAVALKDLQEKLAAEHEEAVDEMRKEHAADKSRSLNELKETLQYEHEQNVSTITTQHEKAMADALERQREELECLNSSTSEDLLKRHNETMQAKEQEHADALAELEEMHAATMAEREASLAATHATAIADLESSKAEELATLEQKHESKMEESAELHATEMSDLNAAHEKALDALNAEHSDAVTSLNEKHTMELQNLREELESQGSMEMQDRIASIRAEHDAAIAKLVNEKDAELETLKQSAKDELEAAIEKGNKALQKALDNAQEEHDELVAKHEKAIRSLNETHEAEMESLKSEYSLLNAKDKATAMAELRESLENSNGEHRAAIERAAAETKELALNEQRVMLEATFVQEKQKVTAEHQEELDEQRSEAAAKLEEAHKQKKEAVDEWKARMEAIENDSSSALKDERKAHEKALEACKDHAAEEIAAIEQAKAEAVAALEKELADARENAEAQLAAVISEKESSASDFEETKAALVTEHESKCNELTAQYEAALDELKAAHELLIADTEAKHKAEADELHSQIESAQTTISTMKSELAETQEQTESRLAEAETERDHLSRAMGTLQSEIDTAQETCAKLENELSELRENSKSRLAEVEAERERLESEKAKQSEQHAELVDQLAADLKEQKQSALADLQARWDEAEARHAAEKHELENANKSMWENEKSNLDGKIGELSQDLENQGFRLAGIMASLESEQSETARLREVIKNEAAKFSTREMELNQHIETQKKMCADEEAHVASLKAEIEATAKMARAQAEDERMEQLRSITREVEALKYQVEQGKVVENKLAEALETIKEKEGMMRDLEADKRMLHNTIQELRGNVRVFARVRPMGCNAMQAQKFAGTAGAITAPPSTSMVQINAPCVGGASNGADEDGKKTYKFGFDAVFGPDSTQDSIFVEVSELVQSALDGYKVCLFCYGQTGSGKTHTMLGTGQDPDSRGIVPRAVEKVIEASQANRIRGWEYNMEASYVEIYNEMVRDLLSPGSCHSEKHTIISAGSVQNSGPACPQVSGVQRERVTTVDEAQDLVRRAAASRKVEATQMNATSSRSHTLFMLYVTGVHADSGQKLEGFLCLVDLAGSERIDKSGAEGARLKEACAINKSLSSLSEVFNAISKGQKHIPYRNSKLTHLLAPCLGGDGKALMFVNLNGEEGNADESLASLRFASTVNSCELGLRGGGAKRNVSTVDPNAATETAPPAKESTARPQTAPASGRPTRAASSRAAASKRGATSTTETAATKRGRKV</sequence>
<organism evidence="6 7">
    <name type="scientific">Pycnococcus provasolii</name>
    <dbReference type="NCBI Taxonomy" id="41880"/>
    <lineage>
        <taxon>Eukaryota</taxon>
        <taxon>Viridiplantae</taxon>
        <taxon>Chlorophyta</taxon>
        <taxon>Pseudoscourfieldiophyceae</taxon>
        <taxon>Pseudoscourfieldiales</taxon>
        <taxon>Pycnococcaceae</taxon>
        <taxon>Pycnococcus</taxon>
    </lineage>
</organism>
<dbReference type="InterPro" id="IPR001752">
    <property type="entry name" value="Kinesin_motor_dom"/>
</dbReference>
<dbReference type="PRINTS" id="PR00380">
    <property type="entry name" value="KINESINHEAVY"/>
</dbReference>
<dbReference type="PROSITE" id="PS50067">
    <property type="entry name" value="KINESIN_MOTOR_2"/>
    <property type="match status" value="1"/>
</dbReference>
<comment type="caution">
    <text evidence="6">The sequence shown here is derived from an EMBL/GenBank/DDBJ whole genome shotgun (WGS) entry which is preliminary data.</text>
</comment>
<name>A0A830H2X3_9CHLO</name>
<evidence type="ECO:0000256" key="2">
    <source>
        <dbReference type="PROSITE-ProRule" id="PRU00283"/>
    </source>
</evidence>
<evidence type="ECO:0000256" key="4">
    <source>
        <dbReference type="SAM" id="MobiDB-lite"/>
    </source>
</evidence>
<keyword evidence="2" id="KW-0547">Nucleotide-binding</keyword>
<dbReference type="GO" id="GO:0008017">
    <property type="term" value="F:microtubule binding"/>
    <property type="evidence" value="ECO:0007669"/>
    <property type="project" value="InterPro"/>
</dbReference>
<dbReference type="PANTHER" id="PTHR47972">
    <property type="entry name" value="KINESIN-LIKE PROTEIN KLP-3"/>
    <property type="match status" value="1"/>
</dbReference>
<evidence type="ECO:0000259" key="5">
    <source>
        <dbReference type="PROSITE" id="PS50067"/>
    </source>
</evidence>
<evidence type="ECO:0000313" key="6">
    <source>
        <dbReference type="EMBL" id="GHP01466.1"/>
    </source>
</evidence>
<dbReference type="GO" id="GO:0003777">
    <property type="term" value="F:microtubule motor activity"/>
    <property type="evidence" value="ECO:0007669"/>
    <property type="project" value="InterPro"/>
</dbReference>
<comment type="similarity">
    <text evidence="2">Belongs to the TRAFAC class myosin-kinesin ATPase superfamily. Kinesin family.</text>
</comment>
<evidence type="ECO:0000313" key="7">
    <source>
        <dbReference type="Proteomes" id="UP000660262"/>
    </source>
</evidence>
<feature type="region of interest" description="Disordered" evidence="4">
    <location>
        <begin position="362"/>
        <end position="400"/>
    </location>
</feature>
<reference evidence="6" key="1">
    <citation type="submission" date="2020-10" db="EMBL/GenBank/DDBJ databases">
        <title>Unveiling of a novel bifunctional photoreceptor, Dualchrome1, isolated from a cosmopolitan green alga.</title>
        <authorList>
            <person name="Suzuki S."/>
            <person name="Kawachi M."/>
        </authorList>
    </citation>
    <scope>NUCLEOTIDE SEQUENCE</scope>
    <source>
        <strain evidence="6">NIES 2893</strain>
    </source>
</reference>
<dbReference type="EMBL" id="BNJQ01000001">
    <property type="protein sequence ID" value="GHP01466.1"/>
    <property type="molecule type" value="Genomic_DNA"/>
</dbReference>
<feature type="compositionally biased region" description="Basic and acidic residues" evidence="4">
    <location>
        <begin position="1"/>
        <end position="13"/>
    </location>
</feature>
<dbReference type="Gene3D" id="3.40.850.10">
    <property type="entry name" value="Kinesin motor domain"/>
    <property type="match status" value="1"/>
</dbReference>
<feature type="compositionally biased region" description="Basic and acidic residues" evidence="4">
    <location>
        <begin position="364"/>
        <end position="376"/>
    </location>
</feature>
<dbReference type="InterPro" id="IPR036961">
    <property type="entry name" value="Kinesin_motor_dom_sf"/>
</dbReference>
<dbReference type="SMART" id="SM00129">
    <property type="entry name" value="KISc"/>
    <property type="match status" value="1"/>
</dbReference>
<feature type="domain" description="Kinesin motor" evidence="5">
    <location>
        <begin position="1466"/>
        <end position="1814"/>
    </location>
</feature>
<feature type="coiled-coil region" evidence="3">
    <location>
        <begin position="1432"/>
        <end position="1466"/>
    </location>
</feature>
<dbReference type="InterPro" id="IPR027640">
    <property type="entry name" value="Kinesin-like_fam"/>
</dbReference>
<feature type="region of interest" description="Disordered" evidence="4">
    <location>
        <begin position="500"/>
        <end position="520"/>
    </location>
</feature>
<feature type="compositionally biased region" description="Polar residues" evidence="4">
    <location>
        <begin position="18"/>
        <end position="32"/>
    </location>
</feature>
<evidence type="ECO:0000256" key="1">
    <source>
        <dbReference type="ARBA" id="ARBA00023175"/>
    </source>
</evidence>
<dbReference type="Proteomes" id="UP000660262">
    <property type="component" value="Unassembled WGS sequence"/>
</dbReference>
<feature type="region of interest" description="Disordered" evidence="4">
    <location>
        <begin position="1"/>
        <end position="81"/>
    </location>
</feature>
<feature type="compositionally biased region" description="Basic and acidic residues" evidence="4">
    <location>
        <begin position="500"/>
        <end position="518"/>
    </location>
</feature>
<feature type="region of interest" description="Disordered" evidence="4">
    <location>
        <begin position="222"/>
        <end position="242"/>
    </location>
</feature>
<feature type="compositionally biased region" description="Low complexity" evidence="4">
    <location>
        <begin position="1851"/>
        <end position="1877"/>
    </location>
</feature>
<keyword evidence="3" id="KW-0175">Coiled coil</keyword>
<dbReference type="GO" id="GO:0007018">
    <property type="term" value="P:microtubule-based movement"/>
    <property type="evidence" value="ECO:0007669"/>
    <property type="project" value="InterPro"/>
</dbReference>
<dbReference type="Pfam" id="PF00225">
    <property type="entry name" value="Kinesin"/>
    <property type="match status" value="1"/>
</dbReference>
<proteinExistence type="inferred from homology"/>
<dbReference type="OrthoDB" id="3176171at2759"/>
<evidence type="ECO:0000256" key="3">
    <source>
        <dbReference type="SAM" id="Coils"/>
    </source>
</evidence>
<dbReference type="InterPro" id="IPR027417">
    <property type="entry name" value="P-loop_NTPase"/>
</dbReference>
<protein>
    <recommendedName>
        <fullName evidence="5">Kinesin motor domain-containing protein</fullName>
    </recommendedName>
</protein>
<feature type="binding site" evidence="2">
    <location>
        <begin position="1564"/>
        <end position="1571"/>
    </location>
    <ligand>
        <name>ATP</name>
        <dbReference type="ChEBI" id="CHEBI:30616"/>
    </ligand>
</feature>
<dbReference type="SUPFAM" id="SSF52540">
    <property type="entry name" value="P-loop containing nucleoside triphosphate hydrolases"/>
    <property type="match status" value="1"/>
</dbReference>
<feature type="region of interest" description="Disordered" evidence="4">
    <location>
        <begin position="999"/>
        <end position="1020"/>
    </location>
</feature>
<keyword evidence="7" id="KW-1185">Reference proteome</keyword>
<keyword evidence="1 2" id="KW-0505">Motor protein</keyword>
<feature type="region of interest" description="Disordered" evidence="4">
    <location>
        <begin position="1224"/>
        <end position="1255"/>
    </location>
</feature>
<dbReference type="GO" id="GO:0005524">
    <property type="term" value="F:ATP binding"/>
    <property type="evidence" value="ECO:0007669"/>
    <property type="project" value="UniProtKB-UniRule"/>
</dbReference>
<feature type="region of interest" description="Disordered" evidence="4">
    <location>
        <begin position="1821"/>
        <end position="1888"/>
    </location>
</feature>
<accession>A0A830H2X3</accession>
<keyword evidence="2" id="KW-0067">ATP-binding</keyword>